<reference evidence="2 3" key="1">
    <citation type="submission" date="2024-05" db="EMBL/GenBank/DDBJ databases">
        <title>Genome Sequence and Characterization of the New Strain Purple Sulfur Bacterium of Genus Thioalkalicoccus.</title>
        <authorList>
            <person name="Bryantseva I.A."/>
            <person name="Kyndt J.A."/>
            <person name="Imhoff J.F."/>
        </authorList>
    </citation>
    <scope>NUCLEOTIDE SEQUENCE [LARGE SCALE GENOMIC DNA]</scope>
    <source>
        <strain evidence="2 3">Um2</strain>
    </source>
</reference>
<organism evidence="2 3">
    <name type="scientific">Thioalkalicoccus limnaeus</name>
    <dbReference type="NCBI Taxonomy" id="120681"/>
    <lineage>
        <taxon>Bacteria</taxon>
        <taxon>Pseudomonadati</taxon>
        <taxon>Pseudomonadota</taxon>
        <taxon>Gammaproteobacteria</taxon>
        <taxon>Chromatiales</taxon>
        <taxon>Chromatiaceae</taxon>
        <taxon>Thioalkalicoccus</taxon>
    </lineage>
</organism>
<name>A0ABV4BHP9_9GAMM</name>
<protein>
    <submittedName>
        <fullName evidence="2">Uma2 family endonuclease</fullName>
    </submittedName>
</protein>
<keyword evidence="2" id="KW-0540">Nuclease</keyword>
<keyword evidence="2" id="KW-0255">Endonuclease</keyword>
<sequence length="199" mass="22366">MEAARHARDRHTYADYLAWPDEVRYELIDGEAYLMAPAPTLEHQDVAGEIFRQLANALAGPKQTCRPFIAPVDVRLPRADEADEFVDTVVQPDVLVVCDPAKLDRRGVRGAPDLVVEVLSPATASHDHRRKRQVYERAGVREFWLVHPTDRMVTIYRLAEGRFGKPEICELVGETPVAVLPGVAIAWDDLVLRLPLPED</sequence>
<proteinExistence type="predicted"/>
<dbReference type="PANTHER" id="PTHR36558">
    <property type="entry name" value="GLR1098 PROTEIN"/>
    <property type="match status" value="1"/>
</dbReference>
<dbReference type="InterPro" id="IPR008538">
    <property type="entry name" value="Uma2"/>
</dbReference>
<dbReference type="SUPFAM" id="SSF52980">
    <property type="entry name" value="Restriction endonuclease-like"/>
    <property type="match status" value="1"/>
</dbReference>
<accession>A0ABV4BHP9</accession>
<keyword evidence="2" id="KW-0378">Hydrolase</keyword>
<dbReference type="PANTHER" id="PTHR36558:SF1">
    <property type="entry name" value="RESTRICTION ENDONUCLEASE DOMAIN-CONTAINING PROTEIN-RELATED"/>
    <property type="match status" value="1"/>
</dbReference>
<dbReference type="Gene3D" id="3.90.1570.10">
    <property type="entry name" value="tt1808, chain A"/>
    <property type="match status" value="1"/>
</dbReference>
<dbReference type="InterPro" id="IPR012296">
    <property type="entry name" value="Nuclease_put_TT1808"/>
</dbReference>
<dbReference type="Proteomes" id="UP001564408">
    <property type="component" value="Unassembled WGS sequence"/>
</dbReference>
<dbReference type="InterPro" id="IPR011335">
    <property type="entry name" value="Restrct_endonuc-II-like"/>
</dbReference>
<evidence type="ECO:0000313" key="2">
    <source>
        <dbReference type="EMBL" id="MEY6433504.1"/>
    </source>
</evidence>
<dbReference type="RefSeq" id="WP_369667887.1">
    <property type="nucleotide sequence ID" value="NZ_JBDKXB010000022.1"/>
</dbReference>
<keyword evidence="3" id="KW-1185">Reference proteome</keyword>
<comment type="caution">
    <text evidence="2">The sequence shown here is derived from an EMBL/GenBank/DDBJ whole genome shotgun (WGS) entry which is preliminary data.</text>
</comment>
<dbReference type="GO" id="GO:0004519">
    <property type="term" value="F:endonuclease activity"/>
    <property type="evidence" value="ECO:0007669"/>
    <property type="project" value="UniProtKB-KW"/>
</dbReference>
<evidence type="ECO:0000313" key="3">
    <source>
        <dbReference type="Proteomes" id="UP001564408"/>
    </source>
</evidence>
<evidence type="ECO:0000259" key="1">
    <source>
        <dbReference type="Pfam" id="PF05685"/>
    </source>
</evidence>
<gene>
    <name evidence="2" type="ORF">ABC977_13945</name>
</gene>
<feature type="domain" description="Putative restriction endonuclease" evidence="1">
    <location>
        <begin position="14"/>
        <end position="186"/>
    </location>
</feature>
<dbReference type="Pfam" id="PF05685">
    <property type="entry name" value="Uma2"/>
    <property type="match status" value="1"/>
</dbReference>
<dbReference type="CDD" id="cd06260">
    <property type="entry name" value="DUF820-like"/>
    <property type="match status" value="1"/>
</dbReference>
<dbReference type="EMBL" id="JBDKXB010000022">
    <property type="protein sequence ID" value="MEY6433504.1"/>
    <property type="molecule type" value="Genomic_DNA"/>
</dbReference>